<sequence>MGTARHFDVNGSAQNYSYGSVTRPLVARGWVEFSLPHRLQYYEIRDSHTITDIDLRNLARLDEVSVIIETGSSVWSSISEDNSEKLIIQRRALGGGGNEDDGMRSVKAGIFLRPLENMMLNSVSLRGVPGIRRVFLQGHDKVHVNEEGSIKSKIRWMLETDGINFKTVMCMERAPYDTNFPAWSETAFKGESVAFSPLAVQGREDATSFSFLGYVQSLLGAGAMSPAGPGYSPSSLNAYSPTSPRVPQLPFGGATPPFGTSPYAIQHCHFMIGVED</sequence>
<reference evidence="2 3" key="1">
    <citation type="submission" date="2014-06" db="EMBL/GenBank/DDBJ databases">
        <authorList>
            <consortium name="DOE Joint Genome Institute"/>
            <person name="Kuo A."/>
            <person name="Kohler A."/>
            <person name="Nagy L.G."/>
            <person name="Floudas D."/>
            <person name="Copeland A."/>
            <person name="Barry K.W."/>
            <person name="Cichocki N."/>
            <person name="Veneault-Fourrey C."/>
            <person name="LaButti K."/>
            <person name="Lindquist E.A."/>
            <person name="Lipzen A."/>
            <person name="Lundell T."/>
            <person name="Morin E."/>
            <person name="Murat C."/>
            <person name="Sun H."/>
            <person name="Tunlid A."/>
            <person name="Henrissat B."/>
            <person name="Grigoriev I.V."/>
            <person name="Hibbett D.S."/>
            <person name="Martin F."/>
            <person name="Nordberg H.P."/>
            <person name="Cantor M.N."/>
            <person name="Hua S.X."/>
        </authorList>
    </citation>
    <scope>NUCLEOTIDE SEQUENCE [LARGE SCALE GENOMIC DNA]</scope>
    <source>
        <strain evidence="2 3">ATCC 200175</strain>
    </source>
</reference>
<dbReference type="GO" id="GO:0003677">
    <property type="term" value="F:DNA binding"/>
    <property type="evidence" value="ECO:0007669"/>
    <property type="project" value="InterPro"/>
</dbReference>
<dbReference type="HOGENOM" id="CLU_1008659_0_0_1"/>
<evidence type="ECO:0000259" key="1">
    <source>
        <dbReference type="Pfam" id="PF04990"/>
    </source>
</evidence>
<gene>
    <name evidence="2" type="ORF">PAXINDRAFT_15247</name>
</gene>
<evidence type="ECO:0000313" key="2">
    <source>
        <dbReference type="EMBL" id="KIJ11916.1"/>
    </source>
</evidence>
<dbReference type="GO" id="GO:0003899">
    <property type="term" value="F:DNA-directed RNA polymerase activity"/>
    <property type="evidence" value="ECO:0007669"/>
    <property type="project" value="InterPro"/>
</dbReference>
<keyword evidence="3" id="KW-1185">Reference proteome</keyword>
<protein>
    <recommendedName>
        <fullName evidence="1">RNA polymerase Rpb1 domain-containing protein</fullName>
    </recommendedName>
</protein>
<evidence type="ECO:0000313" key="3">
    <source>
        <dbReference type="Proteomes" id="UP000053647"/>
    </source>
</evidence>
<name>A0A0C9TX26_PAXIN</name>
<reference evidence="3" key="2">
    <citation type="submission" date="2015-01" db="EMBL/GenBank/DDBJ databases">
        <title>Evolutionary Origins and Diversification of the Mycorrhizal Mutualists.</title>
        <authorList>
            <consortium name="DOE Joint Genome Institute"/>
            <consortium name="Mycorrhizal Genomics Consortium"/>
            <person name="Kohler A."/>
            <person name="Kuo A."/>
            <person name="Nagy L.G."/>
            <person name="Floudas D."/>
            <person name="Copeland A."/>
            <person name="Barry K.W."/>
            <person name="Cichocki N."/>
            <person name="Veneault-Fourrey C."/>
            <person name="LaButti K."/>
            <person name="Lindquist E.A."/>
            <person name="Lipzen A."/>
            <person name="Lundell T."/>
            <person name="Morin E."/>
            <person name="Murat C."/>
            <person name="Riley R."/>
            <person name="Ohm R."/>
            <person name="Sun H."/>
            <person name="Tunlid A."/>
            <person name="Henrissat B."/>
            <person name="Grigoriev I.V."/>
            <person name="Hibbett D.S."/>
            <person name="Martin F."/>
        </authorList>
    </citation>
    <scope>NUCLEOTIDE SEQUENCE [LARGE SCALE GENOMIC DNA]</scope>
    <source>
        <strain evidence="3">ATCC 200175</strain>
    </source>
</reference>
<proteinExistence type="predicted"/>
<accession>A0A0C9TX26</accession>
<organism evidence="2 3">
    <name type="scientific">Paxillus involutus ATCC 200175</name>
    <dbReference type="NCBI Taxonomy" id="664439"/>
    <lineage>
        <taxon>Eukaryota</taxon>
        <taxon>Fungi</taxon>
        <taxon>Dikarya</taxon>
        <taxon>Basidiomycota</taxon>
        <taxon>Agaricomycotina</taxon>
        <taxon>Agaricomycetes</taxon>
        <taxon>Agaricomycetidae</taxon>
        <taxon>Boletales</taxon>
        <taxon>Paxilineae</taxon>
        <taxon>Paxillaceae</taxon>
        <taxon>Paxillus</taxon>
    </lineage>
</organism>
<dbReference type="InterPro" id="IPR007073">
    <property type="entry name" value="RNA_pol_Rpb1_7"/>
</dbReference>
<dbReference type="AlphaFoldDB" id="A0A0C9TX26"/>
<feature type="domain" description="RNA polymerase Rpb1" evidence="1">
    <location>
        <begin position="69"/>
        <end position="126"/>
    </location>
</feature>
<dbReference type="Pfam" id="PF04990">
    <property type="entry name" value="RNA_pol_Rpb1_7"/>
    <property type="match status" value="1"/>
</dbReference>
<dbReference type="GO" id="GO:0006351">
    <property type="term" value="P:DNA-templated transcription"/>
    <property type="evidence" value="ECO:0007669"/>
    <property type="project" value="InterPro"/>
</dbReference>
<dbReference type="EMBL" id="KN819371">
    <property type="protein sequence ID" value="KIJ11916.1"/>
    <property type="molecule type" value="Genomic_DNA"/>
</dbReference>
<dbReference type="Proteomes" id="UP000053647">
    <property type="component" value="Unassembled WGS sequence"/>
</dbReference>
<dbReference type="OrthoDB" id="5599182at2759"/>